<dbReference type="RefSeq" id="WP_092619103.1">
    <property type="nucleotide sequence ID" value="NZ_FMYK01000004.1"/>
</dbReference>
<dbReference type="InterPro" id="IPR007213">
    <property type="entry name" value="Ppm1/Ppm2/Tcmp"/>
</dbReference>
<organism evidence="3 4">
    <name type="scientific">Acinetobacter marinus</name>
    <dbReference type="NCBI Taxonomy" id="281375"/>
    <lineage>
        <taxon>Bacteria</taxon>
        <taxon>Pseudomonadati</taxon>
        <taxon>Pseudomonadota</taxon>
        <taxon>Gammaproteobacteria</taxon>
        <taxon>Moraxellales</taxon>
        <taxon>Moraxellaceae</taxon>
        <taxon>Acinetobacter</taxon>
    </lineage>
</organism>
<dbReference type="AlphaFoldDB" id="A0A1G6KNK2"/>
<dbReference type="Pfam" id="PF04072">
    <property type="entry name" value="LCM"/>
    <property type="match status" value="1"/>
</dbReference>
<evidence type="ECO:0000313" key="3">
    <source>
        <dbReference type="EMBL" id="SDC32487.1"/>
    </source>
</evidence>
<accession>A0A1G6KNK2</accession>
<gene>
    <name evidence="3" type="ORF">SAMN05421749_104125</name>
</gene>
<keyword evidence="4" id="KW-1185">Reference proteome</keyword>
<keyword evidence="2 3" id="KW-0808">Transferase</keyword>
<dbReference type="Proteomes" id="UP000242317">
    <property type="component" value="Unassembled WGS sequence"/>
</dbReference>
<dbReference type="OrthoDB" id="7063113at2"/>
<dbReference type="PANTHER" id="PTHR43619">
    <property type="entry name" value="S-ADENOSYL-L-METHIONINE-DEPENDENT METHYLTRANSFERASE YKTD-RELATED"/>
    <property type="match status" value="1"/>
</dbReference>
<dbReference type="GO" id="GO:0008168">
    <property type="term" value="F:methyltransferase activity"/>
    <property type="evidence" value="ECO:0007669"/>
    <property type="project" value="UniProtKB-KW"/>
</dbReference>
<name>A0A1G6KNK2_9GAMM</name>
<evidence type="ECO:0000256" key="2">
    <source>
        <dbReference type="ARBA" id="ARBA00022679"/>
    </source>
</evidence>
<evidence type="ECO:0000313" key="4">
    <source>
        <dbReference type="Proteomes" id="UP000242317"/>
    </source>
</evidence>
<evidence type="ECO:0000256" key="1">
    <source>
        <dbReference type="ARBA" id="ARBA00022603"/>
    </source>
</evidence>
<proteinExistence type="predicted"/>
<sequence length="281" mass="32400">MHQPPLSQHRHISFTAHYTGYMWYDMGISHPAFATKKGKWLTTLLHPLELWSERFIGGSIRRTLTQRHILIDQALLKLIESQPEIQVIEIAAGLSPRGWSFRRKFSELRYIEVDLPDMAKAKQDALGKAGQADAEVMAVDLFTPEINQLFEKLDRNKPVVVISEGLVNYFSKTMLAQLWGTLADHGKTFPKFYYLTDLCPEPVNHRFAQVVWKSSQLLRFLSRSAFSFHFTSPQEVKDFFKDCGYDKVYIGQPSQPDKTEVTEHLGDFVWFVQAMIDKSNT</sequence>
<reference evidence="4" key="1">
    <citation type="submission" date="2016-09" db="EMBL/GenBank/DDBJ databases">
        <authorList>
            <person name="Varghese N."/>
            <person name="Submissions S."/>
        </authorList>
    </citation>
    <scope>NUCLEOTIDE SEQUENCE [LARGE SCALE GENOMIC DNA]</scope>
    <source>
        <strain evidence="4">ANC 3699</strain>
    </source>
</reference>
<keyword evidence="1 3" id="KW-0489">Methyltransferase</keyword>
<dbReference type="SUPFAM" id="SSF53335">
    <property type="entry name" value="S-adenosyl-L-methionine-dependent methyltransferases"/>
    <property type="match status" value="1"/>
</dbReference>
<dbReference type="Gene3D" id="3.40.50.150">
    <property type="entry name" value="Vaccinia Virus protein VP39"/>
    <property type="match status" value="1"/>
</dbReference>
<dbReference type="PANTHER" id="PTHR43619:SF2">
    <property type="entry name" value="S-ADENOSYL-L-METHIONINE-DEPENDENT METHYLTRANSFERASES SUPERFAMILY PROTEIN"/>
    <property type="match status" value="1"/>
</dbReference>
<dbReference type="EMBL" id="FMYK01000004">
    <property type="protein sequence ID" value="SDC32487.1"/>
    <property type="molecule type" value="Genomic_DNA"/>
</dbReference>
<protein>
    <submittedName>
        <fullName evidence="3">O-Methyltransferase involved in polyketide biosynthesis</fullName>
    </submittedName>
</protein>
<dbReference type="InterPro" id="IPR029063">
    <property type="entry name" value="SAM-dependent_MTases_sf"/>
</dbReference>
<dbReference type="GO" id="GO:0032259">
    <property type="term" value="P:methylation"/>
    <property type="evidence" value="ECO:0007669"/>
    <property type="project" value="UniProtKB-KW"/>
</dbReference>